<evidence type="ECO:0000313" key="2">
    <source>
        <dbReference type="EMBL" id="GGT94516.1"/>
    </source>
</evidence>
<reference evidence="3" key="2">
    <citation type="submission" date="2018-04" db="EMBL/GenBank/DDBJ databases">
        <title>Complete genome sequence of Sulfodiicoccus acidiphilus strain HS-1.</title>
        <authorList>
            <person name="Sakai H.D."/>
            <person name="Kurosawa N."/>
        </authorList>
    </citation>
    <scope>NUCLEOTIDE SEQUENCE [LARGE SCALE GENOMIC DNA]</scope>
    <source>
        <strain evidence="3">HS-1</strain>
    </source>
</reference>
<dbReference type="PANTHER" id="PTHR38588">
    <property type="entry name" value="BLL0334 PROTEIN"/>
    <property type="match status" value="1"/>
</dbReference>
<dbReference type="SUPFAM" id="SSF55961">
    <property type="entry name" value="Bet v1-like"/>
    <property type="match status" value="1"/>
</dbReference>
<gene>
    <name evidence="2" type="ORF">GCM10007116_10140</name>
    <name evidence="1" type="ORF">HS1genome_0557</name>
</gene>
<evidence type="ECO:0000313" key="1">
    <source>
        <dbReference type="EMBL" id="BBD72168.1"/>
    </source>
</evidence>
<dbReference type="RefSeq" id="WP_126449509.1">
    <property type="nucleotide sequence ID" value="NZ_AP018553.1"/>
</dbReference>
<reference evidence="2" key="4">
    <citation type="submission" date="2020-09" db="EMBL/GenBank/DDBJ databases">
        <authorList>
            <person name="Sun Q."/>
            <person name="Ohkuma M."/>
        </authorList>
    </citation>
    <scope>NUCLEOTIDE SEQUENCE</scope>
    <source>
        <strain evidence="2">JCM 31740</strain>
    </source>
</reference>
<evidence type="ECO:0008006" key="4">
    <source>
        <dbReference type="Google" id="ProtNLM"/>
    </source>
</evidence>
<reference evidence="2" key="1">
    <citation type="journal article" date="2014" name="Int. J. Syst. Evol. Microbiol.">
        <title>Complete genome sequence of Corynebacterium casei LMG S-19264T (=DSM 44701T), isolated from a smear-ripened cheese.</title>
        <authorList>
            <consortium name="US DOE Joint Genome Institute (JGI-PGF)"/>
            <person name="Walter F."/>
            <person name="Albersmeier A."/>
            <person name="Kalinowski J."/>
            <person name="Ruckert C."/>
        </authorList>
    </citation>
    <scope>NUCLEOTIDE SEQUENCE</scope>
    <source>
        <strain evidence="2">JCM 31740</strain>
    </source>
</reference>
<dbReference type="InterPro" id="IPR010419">
    <property type="entry name" value="CO_DH_gsu"/>
</dbReference>
<reference evidence="1" key="3">
    <citation type="journal article" date="2019" name="BMC Res. Notes">
        <title>Complete genome sequence of the Sulfodiicoccus acidiphilus strain HS-1T, the first crenarchaeon that lacks polB3, isolated from an acidic hot spring in Ohwaku-dani, Hakone, Japan.</title>
        <authorList>
            <person name="Sakai H.D."/>
            <person name="Kurosawa N."/>
        </authorList>
    </citation>
    <scope>NUCLEOTIDE SEQUENCE</scope>
    <source>
        <strain evidence="1">HS-1</strain>
    </source>
</reference>
<proteinExistence type="predicted"/>
<dbReference type="Gene3D" id="3.30.530.20">
    <property type="match status" value="1"/>
</dbReference>
<sequence length="150" mass="16247">MKVEGKFEVEAPKDRVDSFLSDPNQFSQCLPGLREMKVETEGFRASFKLDVSGAGISQLSTVSSTMTFKVVRSAEGVSIRGEGKAVGAKVRLELNVRTLGTGSVTTVEWDASLDVGLLARFFGDELLRRVTDDNVRQLTSCVQAKVSSPS</sequence>
<dbReference type="GeneID" id="38666063"/>
<dbReference type="AlphaFoldDB" id="A0A348B1W6"/>
<dbReference type="PANTHER" id="PTHR38588:SF1">
    <property type="entry name" value="BLL0334 PROTEIN"/>
    <property type="match status" value="1"/>
</dbReference>
<dbReference type="InterPro" id="IPR023393">
    <property type="entry name" value="START-like_dom_sf"/>
</dbReference>
<dbReference type="OrthoDB" id="36222at2157"/>
<evidence type="ECO:0000313" key="3">
    <source>
        <dbReference type="Proteomes" id="UP000276741"/>
    </source>
</evidence>
<dbReference type="EMBL" id="AP018553">
    <property type="protein sequence ID" value="BBD72168.1"/>
    <property type="molecule type" value="Genomic_DNA"/>
</dbReference>
<accession>A0A348B1W6</accession>
<dbReference type="KEGG" id="sacd:HS1genome_0557"/>
<dbReference type="Pfam" id="PF06240">
    <property type="entry name" value="COXG"/>
    <property type="match status" value="1"/>
</dbReference>
<dbReference type="Proteomes" id="UP000616143">
    <property type="component" value="Unassembled WGS sequence"/>
</dbReference>
<dbReference type="Proteomes" id="UP000276741">
    <property type="component" value="Chromosome"/>
</dbReference>
<keyword evidence="3" id="KW-1185">Reference proteome</keyword>
<dbReference type="EMBL" id="BMQS01000008">
    <property type="protein sequence ID" value="GGT94516.1"/>
    <property type="molecule type" value="Genomic_DNA"/>
</dbReference>
<protein>
    <recommendedName>
        <fullName evidence="4">Carbon monoxide dehydrogenase</fullName>
    </recommendedName>
</protein>
<name>A0A348B1W6_9CREN</name>
<organism evidence="1 3">
    <name type="scientific">Sulfodiicoccus acidiphilus</name>
    <dbReference type="NCBI Taxonomy" id="1670455"/>
    <lineage>
        <taxon>Archaea</taxon>
        <taxon>Thermoproteota</taxon>
        <taxon>Thermoprotei</taxon>
        <taxon>Sulfolobales</taxon>
        <taxon>Sulfolobaceae</taxon>
        <taxon>Sulfodiicoccus</taxon>
    </lineage>
</organism>